<comment type="similarity">
    <text evidence="2 6">Belongs to the acyl-CoA dehydrogenase family.</text>
</comment>
<evidence type="ECO:0000256" key="6">
    <source>
        <dbReference type="RuleBase" id="RU362125"/>
    </source>
</evidence>
<evidence type="ECO:0000313" key="9">
    <source>
        <dbReference type="EMBL" id="GGJ62831.1"/>
    </source>
</evidence>
<dbReference type="Pfam" id="PF00441">
    <property type="entry name" value="Acyl-CoA_dh_1"/>
    <property type="match status" value="1"/>
</dbReference>
<keyword evidence="5 6" id="KW-0560">Oxidoreductase</keyword>
<keyword evidence="10" id="KW-1185">Reference proteome</keyword>
<reference evidence="9" key="1">
    <citation type="journal article" date="2014" name="Int. J. Syst. Evol. Microbiol.">
        <title>Complete genome sequence of Corynebacterium casei LMG S-19264T (=DSM 44701T), isolated from a smear-ripened cheese.</title>
        <authorList>
            <consortium name="US DOE Joint Genome Institute (JGI-PGF)"/>
            <person name="Walter F."/>
            <person name="Albersmeier A."/>
            <person name="Kalinowski J."/>
            <person name="Ruckert C."/>
        </authorList>
    </citation>
    <scope>NUCLEOTIDE SEQUENCE</scope>
    <source>
        <strain evidence="9">JCM 3086</strain>
    </source>
</reference>
<comment type="caution">
    <text evidence="9">The sequence shown here is derived from an EMBL/GenBank/DDBJ whole genome shotgun (WGS) entry which is preliminary data.</text>
</comment>
<dbReference type="InterPro" id="IPR046373">
    <property type="entry name" value="Acyl-CoA_Oxase/DH_mid-dom_sf"/>
</dbReference>
<evidence type="ECO:0000313" key="10">
    <source>
        <dbReference type="Proteomes" id="UP000657574"/>
    </source>
</evidence>
<dbReference type="Proteomes" id="UP000657574">
    <property type="component" value="Unassembled WGS sequence"/>
</dbReference>
<keyword evidence="4 6" id="KW-0274">FAD</keyword>
<reference evidence="9" key="2">
    <citation type="submission" date="2020-09" db="EMBL/GenBank/DDBJ databases">
        <authorList>
            <person name="Sun Q."/>
            <person name="Ohkuma M."/>
        </authorList>
    </citation>
    <scope>NUCLEOTIDE SEQUENCE</scope>
    <source>
        <strain evidence="9">JCM 3086</strain>
    </source>
</reference>
<protein>
    <recommendedName>
        <fullName evidence="11">Acyl-CoA dehydrogenase</fullName>
    </recommendedName>
</protein>
<dbReference type="GO" id="GO:0016627">
    <property type="term" value="F:oxidoreductase activity, acting on the CH-CH group of donors"/>
    <property type="evidence" value="ECO:0007669"/>
    <property type="project" value="InterPro"/>
</dbReference>
<dbReference type="PANTHER" id="PTHR43292:SF3">
    <property type="entry name" value="ACYL-COA DEHYDROGENASE FADE29"/>
    <property type="match status" value="1"/>
</dbReference>
<dbReference type="Pfam" id="PF02770">
    <property type="entry name" value="Acyl-CoA_dh_M"/>
    <property type="match status" value="1"/>
</dbReference>
<evidence type="ECO:0008006" key="11">
    <source>
        <dbReference type="Google" id="ProtNLM"/>
    </source>
</evidence>
<dbReference type="InterPro" id="IPR052161">
    <property type="entry name" value="Mycobact_Acyl-CoA_DH"/>
</dbReference>
<feature type="domain" description="Acyl-CoA oxidase/dehydrogenase middle" evidence="8">
    <location>
        <begin position="30"/>
        <end position="122"/>
    </location>
</feature>
<comment type="cofactor">
    <cofactor evidence="1 6">
        <name>FAD</name>
        <dbReference type="ChEBI" id="CHEBI:57692"/>
    </cofactor>
</comment>
<dbReference type="InterPro" id="IPR009100">
    <property type="entry name" value="AcylCoA_DH/oxidase_NM_dom_sf"/>
</dbReference>
<evidence type="ECO:0000256" key="1">
    <source>
        <dbReference type="ARBA" id="ARBA00001974"/>
    </source>
</evidence>
<accession>A0A917P5V1</accession>
<evidence type="ECO:0000256" key="5">
    <source>
        <dbReference type="ARBA" id="ARBA00023002"/>
    </source>
</evidence>
<evidence type="ECO:0000256" key="2">
    <source>
        <dbReference type="ARBA" id="ARBA00009347"/>
    </source>
</evidence>
<feature type="domain" description="Acyl-CoA dehydrogenase/oxidase C-terminal" evidence="7">
    <location>
        <begin position="136"/>
        <end position="299"/>
    </location>
</feature>
<sequence length="308" mass="33930">MIGNLLLRFGTDEQKRHFLPRIVSGEDKWCQGFSEPGAGSDLAGLRTRARLVDGEWVIDGQKIWTSDARTANWIFVMTRTDPEAQRHKGISMLLVPIDQPGITIRPIRTMVGGSSFNETFFDGARTAEENIVIGPNQGWQAAMALLGLERGDEVATNPIFFGAEVDRLIALAKERGRSGDDKVRNELVKAYTRTQIMRYLGFRTLTGWLKGEVPGRDASVSKLFWSEHHKVTTDLGVSLLGADALAPTGRKPIRHYRADDPGAPNSSASWVDTWMAAISGTIYAGTSQVQRNILAESVLGLPKEARPK</sequence>
<evidence type="ECO:0000259" key="8">
    <source>
        <dbReference type="Pfam" id="PF02770"/>
    </source>
</evidence>
<dbReference type="SUPFAM" id="SSF47203">
    <property type="entry name" value="Acyl-CoA dehydrogenase C-terminal domain-like"/>
    <property type="match status" value="1"/>
</dbReference>
<dbReference type="Gene3D" id="2.40.110.10">
    <property type="entry name" value="Butyryl-CoA Dehydrogenase, subunit A, domain 2"/>
    <property type="match status" value="1"/>
</dbReference>
<keyword evidence="3 6" id="KW-0285">Flavoprotein</keyword>
<dbReference type="AlphaFoldDB" id="A0A917P5V1"/>
<name>A0A917P5V1_9ACTN</name>
<dbReference type="PANTHER" id="PTHR43292">
    <property type="entry name" value="ACYL-COA DEHYDROGENASE"/>
    <property type="match status" value="1"/>
</dbReference>
<evidence type="ECO:0000259" key="7">
    <source>
        <dbReference type="Pfam" id="PF00441"/>
    </source>
</evidence>
<dbReference type="EMBL" id="BMQA01000073">
    <property type="protein sequence ID" value="GGJ62831.1"/>
    <property type="molecule type" value="Genomic_DNA"/>
</dbReference>
<evidence type="ECO:0000256" key="3">
    <source>
        <dbReference type="ARBA" id="ARBA00022630"/>
    </source>
</evidence>
<dbReference type="GO" id="GO:0005886">
    <property type="term" value="C:plasma membrane"/>
    <property type="evidence" value="ECO:0007669"/>
    <property type="project" value="TreeGrafter"/>
</dbReference>
<proteinExistence type="inferred from homology"/>
<gene>
    <name evidence="9" type="ORF">GCM10010121_086840</name>
</gene>
<dbReference type="Gene3D" id="1.20.140.10">
    <property type="entry name" value="Butyryl-CoA Dehydrogenase, subunit A, domain 3"/>
    <property type="match status" value="1"/>
</dbReference>
<dbReference type="InterPro" id="IPR009075">
    <property type="entry name" value="AcylCo_DH/oxidase_C"/>
</dbReference>
<evidence type="ECO:0000256" key="4">
    <source>
        <dbReference type="ARBA" id="ARBA00022827"/>
    </source>
</evidence>
<dbReference type="InterPro" id="IPR036250">
    <property type="entry name" value="AcylCo_DH-like_C"/>
</dbReference>
<dbReference type="FunFam" id="2.40.110.10:FF:000011">
    <property type="entry name" value="Acyl-CoA dehydrogenase FadE34"/>
    <property type="match status" value="1"/>
</dbReference>
<organism evidence="9 10">
    <name type="scientific">Streptomyces brasiliensis</name>
    <dbReference type="NCBI Taxonomy" id="1954"/>
    <lineage>
        <taxon>Bacteria</taxon>
        <taxon>Bacillati</taxon>
        <taxon>Actinomycetota</taxon>
        <taxon>Actinomycetes</taxon>
        <taxon>Kitasatosporales</taxon>
        <taxon>Streptomycetaceae</taxon>
        <taxon>Streptomyces</taxon>
    </lineage>
</organism>
<dbReference type="SUPFAM" id="SSF56645">
    <property type="entry name" value="Acyl-CoA dehydrogenase NM domain-like"/>
    <property type="match status" value="1"/>
</dbReference>
<dbReference type="InterPro" id="IPR006091">
    <property type="entry name" value="Acyl-CoA_Oxase/DH_mid-dom"/>
</dbReference>